<gene>
    <name evidence="2" type="ORF">KP509_10G071000</name>
</gene>
<dbReference type="Proteomes" id="UP000825935">
    <property type="component" value="Chromosome 10"/>
</dbReference>
<evidence type="ECO:0000313" key="2">
    <source>
        <dbReference type="EMBL" id="KAH7428005.1"/>
    </source>
</evidence>
<reference evidence="2" key="1">
    <citation type="submission" date="2021-08" db="EMBL/GenBank/DDBJ databases">
        <title>WGS assembly of Ceratopteris richardii.</title>
        <authorList>
            <person name="Marchant D.B."/>
            <person name="Chen G."/>
            <person name="Jenkins J."/>
            <person name="Shu S."/>
            <person name="Leebens-Mack J."/>
            <person name="Grimwood J."/>
            <person name="Schmutz J."/>
            <person name="Soltis P."/>
            <person name="Soltis D."/>
            <person name="Chen Z.-H."/>
        </authorList>
    </citation>
    <scope>NUCLEOTIDE SEQUENCE</scope>
    <source>
        <strain evidence="2">Whitten #5841</strain>
        <tissue evidence="2">Leaf</tissue>
    </source>
</reference>
<evidence type="ECO:0000256" key="1">
    <source>
        <dbReference type="SAM" id="Phobius"/>
    </source>
</evidence>
<keyword evidence="1" id="KW-0812">Transmembrane</keyword>
<protein>
    <submittedName>
        <fullName evidence="2">Uncharacterized protein</fullName>
    </submittedName>
</protein>
<accession>A0A8T2U2Z9</accession>
<dbReference type="OrthoDB" id="3344688at2759"/>
<dbReference type="AlphaFoldDB" id="A0A8T2U2Z9"/>
<organism evidence="2 3">
    <name type="scientific">Ceratopteris richardii</name>
    <name type="common">Triangle waterfern</name>
    <dbReference type="NCBI Taxonomy" id="49495"/>
    <lineage>
        <taxon>Eukaryota</taxon>
        <taxon>Viridiplantae</taxon>
        <taxon>Streptophyta</taxon>
        <taxon>Embryophyta</taxon>
        <taxon>Tracheophyta</taxon>
        <taxon>Polypodiopsida</taxon>
        <taxon>Polypodiidae</taxon>
        <taxon>Polypodiales</taxon>
        <taxon>Pteridineae</taxon>
        <taxon>Pteridaceae</taxon>
        <taxon>Parkerioideae</taxon>
        <taxon>Ceratopteris</taxon>
    </lineage>
</organism>
<keyword evidence="3" id="KW-1185">Reference proteome</keyword>
<comment type="caution">
    <text evidence="2">The sequence shown here is derived from an EMBL/GenBank/DDBJ whole genome shotgun (WGS) entry which is preliminary data.</text>
</comment>
<feature type="transmembrane region" description="Helical" evidence="1">
    <location>
        <begin position="27"/>
        <end position="49"/>
    </location>
</feature>
<proteinExistence type="predicted"/>
<sequence length="100" mass="11540">MWHRRLMADFSVGHSSSTTIFSDNQSAFVVARNFMFHAALSTLGCIIIMSRRGSLLGRLAWHMYPRTRTLHTFSQRLCLGRILKLSTKLWAYFLLWSAST</sequence>
<dbReference type="EMBL" id="CM035415">
    <property type="protein sequence ID" value="KAH7428005.1"/>
    <property type="molecule type" value="Genomic_DNA"/>
</dbReference>
<keyword evidence="1" id="KW-0472">Membrane</keyword>
<evidence type="ECO:0000313" key="3">
    <source>
        <dbReference type="Proteomes" id="UP000825935"/>
    </source>
</evidence>
<name>A0A8T2U2Z9_CERRI</name>
<keyword evidence="1" id="KW-1133">Transmembrane helix</keyword>